<dbReference type="KEGG" id="bgt:106074482"/>
<protein>
    <submittedName>
        <fullName evidence="2">Uncharacterized protein</fullName>
    </submittedName>
</protein>
<dbReference type="InterPro" id="IPR036770">
    <property type="entry name" value="Ankyrin_rpt-contain_sf"/>
</dbReference>
<reference evidence="2" key="1">
    <citation type="submission" date="2020-05" db="UniProtKB">
        <authorList>
            <consortium name="EnsemblMetazoa"/>
        </authorList>
    </citation>
    <scope>IDENTIFICATION</scope>
    <source>
        <strain evidence="2">BB02</strain>
    </source>
</reference>
<name>A0A2C9KA08_BIOGL</name>
<dbReference type="PANTHER" id="PTHR45913:SF11">
    <property type="entry name" value="EPM2A-INTERACTING PROTEIN 1"/>
    <property type="match status" value="1"/>
</dbReference>
<gene>
    <name evidence="2" type="primary">106074482</name>
</gene>
<dbReference type="EnsemblMetazoa" id="BGLB016822-RA">
    <property type="protein sequence ID" value="BGLB016822-PA"/>
    <property type="gene ID" value="BGLB016822"/>
</dbReference>
<dbReference type="Proteomes" id="UP000076420">
    <property type="component" value="Unassembled WGS sequence"/>
</dbReference>
<keyword evidence="1" id="KW-0040">ANK repeat</keyword>
<dbReference type="Pfam" id="PF00023">
    <property type="entry name" value="Ank"/>
    <property type="match status" value="1"/>
</dbReference>
<feature type="repeat" description="ANK" evidence="1">
    <location>
        <begin position="121"/>
        <end position="153"/>
    </location>
</feature>
<dbReference type="SUPFAM" id="SSF48403">
    <property type="entry name" value="Ankyrin repeat"/>
    <property type="match status" value="1"/>
</dbReference>
<evidence type="ECO:0000256" key="1">
    <source>
        <dbReference type="PROSITE-ProRule" id="PRU00023"/>
    </source>
</evidence>
<dbReference type="VEuPathDB" id="VectorBase:BGLB016822"/>
<dbReference type="PANTHER" id="PTHR45913">
    <property type="entry name" value="EPM2A-INTERACTING PROTEIN 1"/>
    <property type="match status" value="1"/>
</dbReference>
<dbReference type="Gene3D" id="1.25.40.20">
    <property type="entry name" value="Ankyrin repeat-containing domain"/>
    <property type="match status" value="1"/>
</dbReference>
<proteinExistence type="predicted"/>
<evidence type="ECO:0000313" key="2">
    <source>
        <dbReference type="EnsemblMetazoa" id="BGLB016822-PA"/>
    </source>
</evidence>
<accession>A0A2C9KA08</accession>
<organism evidence="2 3">
    <name type="scientific">Biomphalaria glabrata</name>
    <name type="common">Bloodfluke planorb</name>
    <name type="synonym">Freshwater snail</name>
    <dbReference type="NCBI Taxonomy" id="6526"/>
    <lineage>
        <taxon>Eukaryota</taxon>
        <taxon>Metazoa</taxon>
        <taxon>Spiralia</taxon>
        <taxon>Lophotrochozoa</taxon>
        <taxon>Mollusca</taxon>
        <taxon>Gastropoda</taxon>
        <taxon>Heterobranchia</taxon>
        <taxon>Euthyneura</taxon>
        <taxon>Panpulmonata</taxon>
        <taxon>Hygrophila</taxon>
        <taxon>Lymnaeoidea</taxon>
        <taxon>Planorbidae</taxon>
        <taxon>Biomphalaria</taxon>
    </lineage>
</organism>
<dbReference type="STRING" id="6526.A0A2C9KA08"/>
<dbReference type="InterPro" id="IPR002110">
    <property type="entry name" value="Ankyrin_rpt"/>
</dbReference>
<dbReference type="AlphaFoldDB" id="A0A2C9KA08"/>
<sequence>MKLFEGISLSANTVSSRITESATNVQQQLIAAAKNFVVYSIALDESTGVTDTAYCAVFICGVNENLNIVEELLDLLPIIGTTNGRDVFQEPVACIDRYGLPWEKLVSVATDGAPAMCSEKQGNTALFLAANGNHKEVARVLVDAKCEIDLPNSKQITLEDHLRQYHSDKMDTDLKNFRTLKDKE</sequence>
<evidence type="ECO:0000313" key="3">
    <source>
        <dbReference type="Proteomes" id="UP000076420"/>
    </source>
</evidence>
<dbReference type="PROSITE" id="PS50088">
    <property type="entry name" value="ANK_REPEAT"/>
    <property type="match status" value="1"/>
</dbReference>
<dbReference type="SMART" id="SM00248">
    <property type="entry name" value="ANK"/>
    <property type="match status" value="1"/>
</dbReference>